<dbReference type="EMBL" id="UYRT01077879">
    <property type="protein sequence ID" value="VDN17129.1"/>
    <property type="molecule type" value="Genomic_DNA"/>
</dbReference>
<evidence type="ECO:0000313" key="2">
    <source>
        <dbReference type="EMBL" id="VDN17129.1"/>
    </source>
</evidence>
<accession>A0A183DNB5</accession>
<dbReference type="GO" id="GO:0006811">
    <property type="term" value="P:monoatomic ion transport"/>
    <property type="evidence" value="ECO:0007669"/>
    <property type="project" value="InterPro"/>
</dbReference>
<protein>
    <submittedName>
        <fullName evidence="4">Neur_chan_memb domain-containing protein</fullName>
    </submittedName>
</protein>
<dbReference type="AlphaFoldDB" id="A0A183DNB5"/>
<organism evidence="4">
    <name type="scientific">Gongylonema pulchrum</name>
    <dbReference type="NCBI Taxonomy" id="637853"/>
    <lineage>
        <taxon>Eukaryota</taxon>
        <taxon>Metazoa</taxon>
        <taxon>Ecdysozoa</taxon>
        <taxon>Nematoda</taxon>
        <taxon>Chromadorea</taxon>
        <taxon>Rhabditida</taxon>
        <taxon>Spirurina</taxon>
        <taxon>Spiruromorpha</taxon>
        <taxon>Spiruroidea</taxon>
        <taxon>Gongylonematidae</taxon>
        <taxon>Gongylonema</taxon>
    </lineage>
</organism>
<sequence>MKRYRSYTGSGGATTTMCYYEMAENSPMVRRTRPARRKRCSIVSEIENDYEQEIPLLARNAGNKLRVKPVVITTTSNEYVPICLRIRPSQVDLISRIAFPTFFIVFHIVYWTVYLYL</sequence>
<feature type="transmembrane region" description="Helical" evidence="1">
    <location>
        <begin position="97"/>
        <end position="116"/>
    </location>
</feature>
<dbReference type="WBParaSite" id="GPUH_0001021901-mRNA-1">
    <property type="protein sequence ID" value="GPUH_0001021901-mRNA-1"/>
    <property type="gene ID" value="GPUH_0001021901"/>
</dbReference>
<dbReference type="GO" id="GO:0016020">
    <property type="term" value="C:membrane"/>
    <property type="evidence" value="ECO:0007669"/>
    <property type="project" value="InterPro"/>
</dbReference>
<evidence type="ECO:0000313" key="4">
    <source>
        <dbReference type="WBParaSite" id="GPUH_0001021901-mRNA-1"/>
    </source>
</evidence>
<evidence type="ECO:0000256" key="1">
    <source>
        <dbReference type="SAM" id="Phobius"/>
    </source>
</evidence>
<gene>
    <name evidence="2" type="ORF">GPUH_LOCUS10206</name>
</gene>
<dbReference type="OrthoDB" id="8890589at2759"/>
<keyword evidence="1" id="KW-0812">Transmembrane</keyword>
<reference evidence="2 3" key="2">
    <citation type="submission" date="2018-11" db="EMBL/GenBank/DDBJ databases">
        <authorList>
            <consortium name="Pathogen Informatics"/>
        </authorList>
    </citation>
    <scope>NUCLEOTIDE SEQUENCE [LARGE SCALE GENOMIC DNA]</scope>
</reference>
<dbReference type="SUPFAM" id="SSF90112">
    <property type="entry name" value="Neurotransmitter-gated ion-channel transmembrane pore"/>
    <property type="match status" value="1"/>
</dbReference>
<dbReference type="InterPro" id="IPR036719">
    <property type="entry name" value="Neuro-gated_channel_TM_sf"/>
</dbReference>
<reference evidence="4" key="1">
    <citation type="submission" date="2016-06" db="UniProtKB">
        <authorList>
            <consortium name="WormBaseParasite"/>
        </authorList>
    </citation>
    <scope>IDENTIFICATION</scope>
</reference>
<keyword evidence="1" id="KW-0472">Membrane</keyword>
<dbReference type="Proteomes" id="UP000271098">
    <property type="component" value="Unassembled WGS sequence"/>
</dbReference>
<keyword evidence="3" id="KW-1185">Reference proteome</keyword>
<dbReference type="InterPro" id="IPR038050">
    <property type="entry name" value="Neuro_actylchol_rec"/>
</dbReference>
<proteinExistence type="predicted"/>
<keyword evidence="1" id="KW-1133">Transmembrane helix</keyword>
<evidence type="ECO:0000313" key="3">
    <source>
        <dbReference type="Proteomes" id="UP000271098"/>
    </source>
</evidence>
<name>A0A183DNB5_9BILA</name>
<dbReference type="Gene3D" id="1.20.58.390">
    <property type="entry name" value="Neurotransmitter-gated ion-channel transmembrane domain"/>
    <property type="match status" value="1"/>
</dbReference>